<evidence type="ECO:0000313" key="6">
    <source>
        <dbReference type="Proteomes" id="UP001183176"/>
    </source>
</evidence>
<name>A0ABU2JDK5_9ACTN</name>
<evidence type="ECO:0000313" key="5">
    <source>
        <dbReference type="EMBL" id="MDT0262851.1"/>
    </source>
</evidence>
<dbReference type="Gene3D" id="1.10.10.1320">
    <property type="entry name" value="Anti-sigma factor, zinc-finger domain"/>
    <property type="match status" value="1"/>
</dbReference>
<sequence length="228" mass="24336">MTAEHADFEHDDAAYLLGGLDEPERIAFEAHLAGCSTCRARLAELGELPGLLARADADYLQATLDAPEPVPETLLPRLLQAVTASRRRRPRRSAGMGLAAACLVVLLAIAGVSGWRASHRPDALTMQAVGPNGADVHATILLTTAGSGTRVKLDCGYHAGTGRYPNAVPPSYRMVIFNRLGERADLGVWQPLPGEDVEIARTSPWPRASITKIEVSNASGETVLRLTL</sequence>
<accession>A0ABU2JDK5</accession>
<keyword evidence="1" id="KW-0805">Transcription regulation</keyword>
<keyword evidence="3" id="KW-0472">Membrane</keyword>
<dbReference type="InterPro" id="IPR041916">
    <property type="entry name" value="Anti_sigma_zinc_sf"/>
</dbReference>
<organism evidence="5 6">
    <name type="scientific">Jatrophihabitans lederbergiae</name>
    <dbReference type="NCBI Taxonomy" id="3075547"/>
    <lineage>
        <taxon>Bacteria</taxon>
        <taxon>Bacillati</taxon>
        <taxon>Actinomycetota</taxon>
        <taxon>Actinomycetes</taxon>
        <taxon>Jatrophihabitantales</taxon>
        <taxon>Jatrophihabitantaceae</taxon>
        <taxon>Jatrophihabitans</taxon>
    </lineage>
</organism>
<evidence type="ECO:0000256" key="2">
    <source>
        <dbReference type="ARBA" id="ARBA00023163"/>
    </source>
</evidence>
<gene>
    <name evidence="5" type="ORF">RM423_15755</name>
</gene>
<feature type="transmembrane region" description="Helical" evidence="3">
    <location>
        <begin position="94"/>
        <end position="115"/>
    </location>
</feature>
<keyword evidence="3" id="KW-0812">Transmembrane</keyword>
<dbReference type="Proteomes" id="UP001183176">
    <property type="component" value="Unassembled WGS sequence"/>
</dbReference>
<evidence type="ECO:0000259" key="4">
    <source>
        <dbReference type="Pfam" id="PF13490"/>
    </source>
</evidence>
<reference evidence="6" key="1">
    <citation type="submission" date="2023-07" db="EMBL/GenBank/DDBJ databases">
        <title>30 novel species of actinomycetes from the DSMZ collection.</title>
        <authorList>
            <person name="Nouioui I."/>
        </authorList>
    </citation>
    <scope>NUCLEOTIDE SEQUENCE [LARGE SCALE GENOMIC DNA]</scope>
    <source>
        <strain evidence="6">DSM 44399</strain>
    </source>
</reference>
<proteinExistence type="predicted"/>
<comment type="caution">
    <text evidence="5">The sequence shown here is derived from an EMBL/GenBank/DDBJ whole genome shotgun (WGS) entry which is preliminary data.</text>
</comment>
<keyword evidence="3" id="KW-1133">Transmembrane helix</keyword>
<dbReference type="EMBL" id="JAVREH010000023">
    <property type="protein sequence ID" value="MDT0262851.1"/>
    <property type="molecule type" value="Genomic_DNA"/>
</dbReference>
<keyword evidence="6" id="KW-1185">Reference proteome</keyword>
<dbReference type="RefSeq" id="WP_311423998.1">
    <property type="nucleotide sequence ID" value="NZ_JAVREH010000023.1"/>
</dbReference>
<protein>
    <submittedName>
        <fullName evidence="5">Zf-HC2 domain-containing protein</fullName>
    </submittedName>
</protein>
<evidence type="ECO:0000256" key="3">
    <source>
        <dbReference type="SAM" id="Phobius"/>
    </source>
</evidence>
<dbReference type="InterPro" id="IPR027383">
    <property type="entry name" value="Znf_put"/>
</dbReference>
<dbReference type="Pfam" id="PF13490">
    <property type="entry name" value="zf-HC2"/>
    <property type="match status" value="1"/>
</dbReference>
<feature type="domain" description="Putative zinc-finger" evidence="4">
    <location>
        <begin position="14"/>
        <end position="39"/>
    </location>
</feature>
<evidence type="ECO:0000256" key="1">
    <source>
        <dbReference type="ARBA" id="ARBA00023015"/>
    </source>
</evidence>
<keyword evidence="2" id="KW-0804">Transcription</keyword>